<proteinExistence type="predicted"/>
<feature type="compositionally biased region" description="Basic and acidic residues" evidence="1">
    <location>
        <begin position="16"/>
        <end position="27"/>
    </location>
</feature>
<reference evidence="2" key="1">
    <citation type="journal article" date="2022" name="bioRxiv">
        <title>Sequencing and chromosome-scale assembly of the giantPleurodeles waltlgenome.</title>
        <authorList>
            <person name="Brown T."/>
            <person name="Elewa A."/>
            <person name="Iarovenko S."/>
            <person name="Subramanian E."/>
            <person name="Araus A.J."/>
            <person name="Petzold A."/>
            <person name="Susuki M."/>
            <person name="Suzuki K.-i.T."/>
            <person name="Hayashi T."/>
            <person name="Toyoda A."/>
            <person name="Oliveira C."/>
            <person name="Osipova E."/>
            <person name="Leigh N.D."/>
            <person name="Simon A."/>
            <person name="Yun M.H."/>
        </authorList>
    </citation>
    <scope>NUCLEOTIDE SEQUENCE</scope>
    <source>
        <strain evidence="2">20211129_DDA</strain>
        <tissue evidence="2">Liver</tissue>
    </source>
</reference>
<name>A0AAV7PEY3_PLEWA</name>
<keyword evidence="3" id="KW-1185">Reference proteome</keyword>
<organism evidence="2 3">
    <name type="scientific">Pleurodeles waltl</name>
    <name type="common">Iberian ribbed newt</name>
    <dbReference type="NCBI Taxonomy" id="8319"/>
    <lineage>
        <taxon>Eukaryota</taxon>
        <taxon>Metazoa</taxon>
        <taxon>Chordata</taxon>
        <taxon>Craniata</taxon>
        <taxon>Vertebrata</taxon>
        <taxon>Euteleostomi</taxon>
        <taxon>Amphibia</taxon>
        <taxon>Batrachia</taxon>
        <taxon>Caudata</taxon>
        <taxon>Salamandroidea</taxon>
        <taxon>Salamandridae</taxon>
        <taxon>Pleurodelinae</taxon>
        <taxon>Pleurodeles</taxon>
    </lineage>
</organism>
<sequence length="76" mass="8445">MGTPTDPWDAGFRVPALKERTDTRNDEKEEEEEFSPTATATEEDREQPRAAEENTEEDGDAQQEISGTGRESAEAT</sequence>
<evidence type="ECO:0000313" key="3">
    <source>
        <dbReference type="Proteomes" id="UP001066276"/>
    </source>
</evidence>
<dbReference type="AlphaFoldDB" id="A0AAV7PEY3"/>
<evidence type="ECO:0000313" key="2">
    <source>
        <dbReference type="EMBL" id="KAJ1125389.1"/>
    </source>
</evidence>
<comment type="caution">
    <text evidence="2">The sequence shown here is derived from an EMBL/GenBank/DDBJ whole genome shotgun (WGS) entry which is preliminary data.</text>
</comment>
<feature type="region of interest" description="Disordered" evidence="1">
    <location>
        <begin position="1"/>
        <end position="76"/>
    </location>
</feature>
<gene>
    <name evidence="2" type="ORF">NDU88_003821</name>
</gene>
<accession>A0AAV7PEY3</accession>
<evidence type="ECO:0000256" key="1">
    <source>
        <dbReference type="SAM" id="MobiDB-lite"/>
    </source>
</evidence>
<dbReference type="EMBL" id="JANPWB010000011">
    <property type="protein sequence ID" value="KAJ1125389.1"/>
    <property type="molecule type" value="Genomic_DNA"/>
</dbReference>
<protein>
    <submittedName>
        <fullName evidence="2">Uncharacterized protein</fullName>
    </submittedName>
</protein>
<dbReference type="Proteomes" id="UP001066276">
    <property type="component" value="Chromosome 7"/>
</dbReference>